<evidence type="ECO:0000313" key="2">
    <source>
        <dbReference type="Proteomes" id="UP000038045"/>
    </source>
</evidence>
<evidence type="ECO:0000256" key="1">
    <source>
        <dbReference type="SAM" id="MobiDB-lite"/>
    </source>
</evidence>
<organism evidence="2 3">
    <name type="scientific">Parastrongyloides trichosuri</name>
    <name type="common">Possum-specific nematode worm</name>
    <dbReference type="NCBI Taxonomy" id="131310"/>
    <lineage>
        <taxon>Eukaryota</taxon>
        <taxon>Metazoa</taxon>
        <taxon>Ecdysozoa</taxon>
        <taxon>Nematoda</taxon>
        <taxon>Chromadorea</taxon>
        <taxon>Rhabditida</taxon>
        <taxon>Tylenchina</taxon>
        <taxon>Panagrolaimomorpha</taxon>
        <taxon>Strongyloidoidea</taxon>
        <taxon>Strongyloididae</taxon>
        <taxon>Parastrongyloides</taxon>
    </lineage>
</organism>
<dbReference type="InterPro" id="IPR011009">
    <property type="entry name" value="Kinase-like_dom_sf"/>
</dbReference>
<accession>A0A0N5A1Q0</accession>
<protein>
    <submittedName>
        <fullName evidence="3">Protein kinase domain-containing protein</fullName>
    </submittedName>
</protein>
<sequence length="430" mass="49651">MSKAALKSSENKKNNSVKKSQEKKKLDENEKKESLDKAELLTTSITPISVHSSQSNEEDVKEDAPIIEKFKVTKTTVINDNTYELLNGLPVFESEQVFAERFKIFERETYIDSQGVGYFCTDIDCEQLELFLRIDKKENKKTILKTEYKFLKAAEDDGKHSYFSQIHAVGEYDDFIYMSIYYKGGPSLKDIKRFMGGRKFTHGTIGRFAHDIFSILQKVHEYGYLLHNLDAEKFTFDACSRNIFLNEYCYVKPDQTKITPKVKDLYKNPSKYNGSTDYSPFYFLEADVFPPPPGIFARDELEAGFYLILDLILGDLPWKSLRRTEVLPTKKEYIMKGKIFEGLPPQYKELWNIICSSTEYDSTVYPKLLNVCKEIYETLGGVTDIDDNYDFEVEPNPEEIPRFILEKKPIETESETSITDKNDSPISTGV</sequence>
<reference evidence="3" key="1">
    <citation type="submission" date="2017-02" db="UniProtKB">
        <authorList>
            <consortium name="WormBaseParasite"/>
        </authorList>
    </citation>
    <scope>IDENTIFICATION</scope>
</reference>
<proteinExistence type="predicted"/>
<dbReference type="PANTHER" id="PTHR11909">
    <property type="entry name" value="CASEIN KINASE-RELATED"/>
    <property type="match status" value="1"/>
</dbReference>
<name>A0A0N5A1Q0_PARTI</name>
<evidence type="ECO:0000313" key="3">
    <source>
        <dbReference type="WBParaSite" id="PTRK_0001554900.1"/>
    </source>
</evidence>
<dbReference type="WBParaSite" id="PTRK_0001554900.1">
    <property type="protein sequence ID" value="PTRK_0001554900.1"/>
    <property type="gene ID" value="PTRK_0001554900"/>
</dbReference>
<dbReference type="InterPro" id="IPR050235">
    <property type="entry name" value="CK1_Ser-Thr_kinase"/>
</dbReference>
<dbReference type="STRING" id="131310.A0A0N5A1Q0"/>
<dbReference type="Gene3D" id="1.10.510.10">
    <property type="entry name" value="Transferase(Phosphotransferase) domain 1"/>
    <property type="match status" value="1"/>
</dbReference>
<feature type="compositionally biased region" description="Basic and acidic residues" evidence="1">
    <location>
        <begin position="9"/>
        <end position="38"/>
    </location>
</feature>
<dbReference type="SUPFAM" id="SSF56112">
    <property type="entry name" value="Protein kinase-like (PK-like)"/>
    <property type="match status" value="1"/>
</dbReference>
<keyword evidence="2" id="KW-1185">Reference proteome</keyword>
<dbReference type="AlphaFoldDB" id="A0A0N5A1Q0"/>
<dbReference type="Proteomes" id="UP000038045">
    <property type="component" value="Unplaced"/>
</dbReference>
<feature type="region of interest" description="Disordered" evidence="1">
    <location>
        <begin position="407"/>
        <end position="430"/>
    </location>
</feature>
<feature type="region of interest" description="Disordered" evidence="1">
    <location>
        <begin position="1"/>
        <end position="38"/>
    </location>
</feature>